<dbReference type="OrthoDB" id="9153660at2"/>
<feature type="region of interest" description="Disordered" evidence="1">
    <location>
        <begin position="177"/>
        <end position="224"/>
    </location>
</feature>
<keyword evidence="4" id="KW-1185">Reference proteome</keyword>
<dbReference type="Proteomes" id="UP000179769">
    <property type="component" value="Unassembled WGS sequence"/>
</dbReference>
<feature type="compositionally biased region" description="Acidic residues" evidence="1">
    <location>
        <begin position="214"/>
        <end position="224"/>
    </location>
</feature>
<accession>A0A1S1PVJ0</accession>
<comment type="caution">
    <text evidence="3">The sequence shown here is derived from an EMBL/GenBank/DDBJ whole genome shotgun (WGS) entry which is preliminary data.</text>
</comment>
<proteinExistence type="predicted"/>
<gene>
    <name evidence="3" type="ORF">BBK14_21600</name>
</gene>
<feature type="domain" description="eCIS core" evidence="2">
    <location>
        <begin position="103"/>
        <end position="180"/>
    </location>
</feature>
<dbReference type="EMBL" id="MAXA01000228">
    <property type="protein sequence ID" value="OHV25730.1"/>
    <property type="molecule type" value="Genomic_DNA"/>
</dbReference>
<reference evidence="4" key="1">
    <citation type="submission" date="2016-07" db="EMBL/GenBank/DDBJ databases">
        <title>Frankia sp. NRRL B-16219 Genome sequencing.</title>
        <authorList>
            <person name="Ghodhbane-Gtari F."/>
            <person name="Swanson E."/>
            <person name="Gueddou A."/>
            <person name="Louati M."/>
            <person name="Nouioui I."/>
            <person name="Hezbri K."/>
            <person name="Abebe-Akele F."/>
            <person name="Simpson S."/>
            <person name="Morris K."/>
            <person name="Thomas K."/>
            <person name="Gtari M."/>
            <person name="Tisa L.S."/>
        </authorList>
    </citation>
    <scope>NUCLEOTIDE SEQUENCE [LARGE SCALE GENOMIC DNA]</scope>
    <source>
        <strain evidence="4">NRRL B-16219</strain>
    </source>
</reference>
<protein>
    <recommendedName>
        <fullName evidence="2">eCIS core domain-containing protein</fullName>
    </recommendedName>
</protein>
<sequence length="224" mass="22983">MEHETLDGGPIPGMRRRNEVERRPEPRPAEQVLPSMVGNAAFGRLVRDIRAGAVLGGPPGPAAAGSATGRVALLRSALRSQGAGPLDPEIGDVIEARRGAGSPLPEPVRAEMEGHMGVDLSAVRVHTDSAAATLNRAVQAEAFTTGTDVFFAPGRFDPSSSAGRGLLAHELTHVVQQSAGAGGPGGTVSHPDDPAELEAAAVGEHVARQAAPMPDEEEESPIGT</sequence>
<evidence type="ECO:0000256" key="1">
    <source>
        <dbReference type="SAM" id="MobiDB-lite"/>
    </source>
</evidence>
<dbReference type="InterPro" id="IPR025295">
    <property type="entry name" value="eCIS_core_dom"/>
</dbReference>
<dbReference type="AlphaFoldDB" id="A0A1S1PVJ0"/>
<feature type="compositionally biased region" description="Basic and acidic residues" evidence="1">
    <location>
        <begin position="16"/>
        <end position="28"/>
    </location>
</feature>
<dbReference type="RefSeq" id="WP_071065186.1">
    <property type="nucleotide sequence ID" value="NZ_MAXA01000228.1"/>
</dbReference>
<evidence type="ECO:0000259" key="2">
    <source>
        <dbReference type="Pfam" id="PF13699"/>
    </source>
</evidence>
<name>A0A1S1PVJ0_9ACTN</name>
<dbReference type="Pfam" id="PF13699">
    <property type="entry name" value="eCIS_core"/>
    <property type="match status" value="1"/>
</dbReference>
<evidence type="ECO:0000313" key="4">
    <source>
        <dbReference type="Proteomes" id="UP000179769"/>
    </source>
</evidence>
<feature type="region of interest" description="Disordered" evidence="1">
    <location>
        <begin position="1"/>
        <end position="34"/>
    </location>
</feature>
<organism evidence="3 4">
    <name type="scientific">Parafrankia soli</name>
    <dbReference type="NCBI Taxonomy" id="2599596"/>
    <lineage>
        <taxon>Bacteria</taxon>
        <taxon>Bacillati</taxon>
        <taxon>Actinomycetota</taxon>
        <taxon>Actinomycetes</taxon>
        <taxon>Frankiales</taxon>
        <taxon>Frankiaceae</taxon>
        <taxon>Parafrankia</taxon>
    </lineage>
</organism>
<evidence type="ECO:0000313" key="3">
    <source>
        <dbReference type="EMBL" id="OHV25730.1"/>
    </source>
</evidence>